<evidence type="ECO:0000256" key="1">
    <source>
        <dbReference type="ARBA" id="ARBA00023125"/>
    </source>
</evidence>
<keyword evidence="6" id="KW-1185">Reference proteome</keyword>
<dbReference type="Pfam" id="PF00440">
    <property type="entry name" value="TetR_N"/>
    <property type="match status" value="1"/>
</dbReference>
<reference evidence="5 6" key="1">
    <citation type="submission" date="2024-02" db="EMBL/GenBank/DDBJ databases">
        <title>Roseibium algae sp. nov., isolated from marine alga (Grateloupia sp.), showing potential in myo-inositol conversion.</title>
        <authorList>
            <person name="Wang Y."/>
        </authorList>
    </citation>
    <scope>NUCLEOTIDE SEQUENCE [LARGE SCALE GENOMIC DNA]</scope>
    <source>
        <strain evidence="5 6">H3510</strain>
    </source>
</reference>
<proteinExistence type="predicted"/>
<dbReference type="EMBL" id="JBAKIA010000035">
    <property type="protein sequence ID" value="MEJ8476933.1"/>
    <property type="molecule type" value="Genomic_DNA"/>
</dbReference>
<dbReference type="PANTHER" id="PTHR30055">
    <property type="entry name" value="HTH-TYPE TRANSCRIPTIONAL REGULATOR RUTR"/>
    <property type="match status" value="1"/>
</dbReference>
<feature type="domain" description="HTH tetR-type" evidence="4">
    <location>
        <begin position="22"/>
        <end position="82"/>
    </location>
</feature>
<feature type="region of interest" description="Disordered" evidence="3">
    <location>
        <begin position="1"/>
        <end position="22"/>
    </location>
</feature>
<dbReference type="SUPFAM" id="SSF46689">
    <property type="entry name" value="Homeodomain-like"/>
    <property type="match status" value="1"/>
</dbReference>
<feature type="DNA-binding region" description="H-T-H motif" evidence="2">
    <location>
        <begin position="45"/>
        <end position="64"/>
    </location>
</feature>
<name>A0ABU8TRY6_9HYPH</name>
<dbReference type="InterPro" id="IPR009057">
    <property type="entry name" value="Homeodomain-like_sf"/>
</dbReference>
<evidence type="ECO:0000259" key="4">
    <source>
        <dbReference type="PROSITE" id="PS50977"/>
    </source>
</evidence>
<comment type="caution">
    <text evidence="5">The sequence shown here is derived from an EMBL/GenBank/DDBJ whole genome shotgun (WGS) entry which is preliminary data.</text>
</comment>
<dbReference type="RefSeq" id="WP_340277800.1">
    <property type="nucleotide sequence ID" value="NZ_JBAKIA010000035.1"/>
</dbReference>
<dbReference type="PRINTS" id="PR00455">
    <property type="entry name" value="HTHTETR"/>
</dbReference>
<gene>
    <name evidence="5" type="ORF">V6575_22900</name>
</gene>
<protein>
    <submittedName>
        <fullName evidence="5">TetR/AcrR family transcriptional regulator</fullName>
    </submittedName>
</protein>
<dbReference type="Proteomes" id="UP001385499">
    <property type="component" value="Unassembled WGS sequence"/>
</dbReference>
<dbReference type="InterPro" id="IPR050109">
    <property type="entry name" value="HTH-type_TetR-like_transc_reg"/>
</dbReference>
<evidence type="ECO:0000256" key="3">
    <source>
        <dbReference type="SAM" id="MobiDB-lite"/>
    </source>
</evidence>
<dbReference type="Gene3D" id="1.10.357.10">
    <property type="entry name" value="Tetracycline Repressor, domain 2"/>
    <property type="match status" value="1"/>
</dbReference>
<keyword evidence="1 2" id="KW-0238">DNA-binding</keyword>
<evidence type="ECO:0000313" key="5">
    <source>
        <dbReference type="EMBL" id="MEJ8476933.1"/>
    </source>
</evidence>
<evidence type="ECO:0000313" key="6">
    <source>
        <dbReference type="Proteomes" id="UP001385499"/>
    </source>
</evidence>
<sequence length="219" mass="23997">MGEHMPLPSKPRKGRPPKHATQEATRRILETATQLFAAQGFAGTSVEQVAANCGAGKDTIYRRFPSKVALFEGVVEHARERSLVKLEAIEQQGEDAMTNLKSLLQSLLAINMEQDLIALKRIAFSETVVFGKTEARTMSAQTDPILIRLVSCVEDAQDCGAIGTGDAKQIAQHLIYSLVSIPTTDAMLGGNTFETQQALKEHFQRVWSWLIYGIKNGAV</sequence>
<dbReference type="PANTHER" id="PTHR30055:SF146">
    <property type="entry name" value="HTH-TYPE TRANSCRIPTIONAL DUAL REGULATOR CECR"/>
    <property type="match status" value="1"/>
</dbReference>
<organism evidence="5 6">
    <name type="scientific">Roseibium algae</name>
    <dbReference type="NCBI Taxonomy" id="3123038"/>
    <lineage>
        <taxon>Bacteria</taxon>
        <taxon>Pseudomonadati</taxon>
        <taxon>Pseudomonadota</taxon>
        <taxon>Alphaproteobacteria</taxon>
        <taxon>Hyphomicrobiales</taxon>
        <taxon>Stappiaceae</taxon>
        <taxon>Roseibium</taxon>
    </lineage>
</organism>
<accession>A0ABU8TRY6</accession>
<dbReference type="InterPro" id="IPR001647">
    <property type="entry name" value="HTH_TetR"/>
</dbReference>
<evidence type="ECO:0000256" key="2">
    <source>
        <dbReference type="PROSITE-ProRule" id="PRU00335"/>
    </source>
</evidence>
<dbReference type="PROSITE" id="PS50977">
    <property type="entry name" value="HTH_TETR_2"/>
    <property type="match status" value="1"/>
</dbReference>